<feature type="transmembrane region" description="Helical" evidence="1">
    <location>
        <begin position="203"/>
        <end position="222"/>
    </location>
</feature>
<dbReference type="InterPro" id="IPR000160">
    <property type="entry name" value="GGDEF_dom"/>
</dbReference>
<protein>
    <submittedName>
        <fullName evidence="3">Diguanylate cyclase</fullName>
    </submittedName>
</protein>
<dbReference type="Pfam" id="PF00990">
    <property type="entry name" value="GGDEF"/>
    <property type="match status" value="1"/>
</dbReference>
<feature type="transmembrane region" description="Helical" evidence="1">
    <location>
        <begin position="75"/>
        <end position="96"/>
    </location>
</feature>
<dbReference type="InterPro" id="IPR029787">
    <property type="entry name" value="Nucleotide_cyclase"/>
</dbReference>
<feature type="domain" description="GGDEF" evidence="2">
    <location>
        <begin position="258"/>
        <end position="381"/>
    </location>
</feature>
<organism evidence="3 4">
    <name type="scientific">Cohnella thailandensis</name>
    <dbReference type="NCBI Taxonomy" id="557557"/>
    <lineage>
        <taxon>Bacteria</taxon>
        <taxon>Bacillati</taxon>
        <taxon>Bacillota</taxon>
        <taxon>Bacilli</taxon>
        <taxon>Bacillales</taxon>
        <taxon>Paenibacillaceae</taxon>
        <taxon>Cohnella</taxon>
    </lineage>
</organism>
<dbReference type="PROSITE" id="PS50887">
    <property type="entry name" value="GGDEF"/>
    <property type="match status" value="1"/>
</dbReference>
<dbReference type="GO" id="GO:0052621">
    <property type="term" value="F:diguanylate cyclase activity"/>
    <property type="evidence" value="ECO:0007669"/>
    <property type="project" value="TreeGrafter"/>
</dbReference>
<dbReference type="AlphaFoldDB" id="A0A841SNJ3"/>
<feature type="transmembrane region" description="Helical" evidence="1">
    <location>
        <begin position="20"/>
        <end position="38"/>
    </location>
</feature>
<dbReference type="GO" id="GO:0043709">
    <property type="term" value="P:cell adhesion involved in single-species biofilm formation"/>
    <property type="evidence" value="ECO:0007669"/>
    <property type="project" value="TreeGrafter"/>
</dbReference>
<name>A0A841SNJ3_9BACL</name>
<dbReference type="GO" id="GO:0005886">
    <property type="term" value="C:plasma membrane"/>
    <property type="evidence" value="ECO:0007669"/>
    <property type="project" value="TreeGrafter"/>
</dbReference>
<dbReference type="Proteomes" id="UP000535838">
    <property type="component" value="Unassembled WGS sequence"/>
</dbReference>
<proteinExistence type="predicted"/>
<dbReference type="NCBIfam" id="TIGR00254">
    <property type="entry name" value="GGDEF"/>
    <property type="match status" value="1"/>
</dbReference>
<dbReference type="PANTHER" id="PTHR45138">
    <property type="entry name" value="REGULATORY COMPONENTS OF SENSORY TRANSDUCTION SYSTEM"/>
    <property type="match status" value="1"/>
</dbReference>
<dbReference type="EMBL" id="JACJVQ010000005">
    <property type="protein sequence ID" value="MBB6634023.1"/>
    <property type="molecule type" value="Genomic_DNA"/>
</dbReference>
<feature type="transmembrane region" description="Helical" evidence="1">
    <location>
        <begin position="173"/>
        <end position="191"/>
    </location>
</feature>
<comment type="caution">
    <text evidence="3">The sequence shown here is derived from an EMBL/GenBank/DDBJ whole genome shotgun (WGS) entry which is preliminary data.</text>
</comment>
<reference evidence="3 4" key="1">
    <citation type="submission" date="2020-08" db="EMBL/GenBank/DDBJ databases">
        <title>Cohnella phylogeny.</title>
        <authorList>
            <person name="Dunlap C."/>
        </authorList>
    </citation>
    <scope>NUCLEOTIDE SEQUENCE [LARGE SCALE GENOMIC DNA]</scope>
    <source>
        <strain evidence="3 4">DSM 25241</strain>
    </source>
</reference>
<dbReference type="Gene3D" id="3.30.70.270">
    <property type="match status" value="1"/>
</dbReference>
<keyword evidence="1" id="KW-1133">Transmembrane helix</keyword>
<dbReference type="GO" id="GO:1902201">
    <property type="term" value="P:negative regulation of bacterial-type flagellum-dependent cell motility"/>
    <property type="evidence" value="ECO:0007669"/>
    <property type="project" value="TreeGrafter"/>
</dbReference>
<dbReference type="RefSeq" id="WP_185119218.1">
    <property type="nucleotide sequence ID" value="NZ_JACJVQ010000005.1"/>
</dbReference>
<evidence type="ECO:0000313" key="4">
    <source>
        <dbReference type="Proteomes" id="UP000535838"/>
    </source>
</evidence>
<keyword evidence="1" id="KW-0812">Transmembrane</keyword>
<dbReference type="PANTHER" id="PTHR45138:SF9">
    <property type="entry name" value="DIGUANYLATE CYCLASE DGCM-RELATED"/>
    <property type="match status" value="1"/>
</dbReference>
<dbReference type="InterPro" id="IPR043128">
    <property type="entry name" value="Rev_trsase/Diguanyl_cyclase"/>
</dbReference>
<evidence type="ECO:0000313" key="3">
    <source>
        <dbReference type="EMBL" id="MBB6634023.1"/>
    </source>
</evidence>
<dbReference type="SMART" id="SM00267">
    <property type="entry name" value="GGDEF"/>
    <property type="match status" value="1"/>
</dbReference>
<dbReference type="InterPro" id="IPR050469">
    <property type="entry name" value="Diguanylate_Cyclase"/>
</dbReference>
<feature type="transmembrane region" description="Helical" evidence="1">
    <location>
        <begin position="108"/>
        <end position="129"/>
    </location>
</feature>
<keyword evidence="1" id="KW-0472">Membrane</keyword>
<dbReference type="SUPFAM" id="SSF55073">
    <property type="entry name" value="Nucleotide cyclase"/>
    <property type="match status" value="1"/>
</dbReference>
<gene>
    <name evidence="3" type="ORF">H7B67_07875</name>
</gene>
<evidence type="ECO:0000259" key="2">
    <source>
        <dbReference type="PROSITE" id="PS50887"/>
    </source>
</evidence>
<feature type="transmembrane region" description="Helical" evidence="1">
    <location>
        <begin position="50"/>
        <end position="69"/>
    </location>
</feature>
<accession>A0A841SNJ3</accession>
<keyword evidence="4" id="KW-1185">Reference proteome</keyword>
<evidence type="ECO:0000256" key="1">
    <source>
        <dbReference type="SAM" id="Phobius"/>
    </source>
</evidence>
<feature type="transmembrane region" description="Helical" evidence="1">
    <location>
        <begin position="141"/>
        <end position="161"/>
    </location>
</feature>
<sequence length="388" mass="43878">MKLTSDLPITLSQLPSFTSGIVVILLGLMLFMAFRLYVHNRRVTYRKLILSLGLCFLQQLLELGLNFNILPNNSAMTFSSNTLYVLSFIILNFAIFELYHKPRPRTRAWYYSLIGICLAISISAVFTNTTSIQNIWEEQNLFSPVLDVFMLALSPLFALMFAPHIGQPRRYMMTLMVSFSLQVFVLLGHFQKEDTAFYDTMRSLLPIVYYVLFFMLLFERVVELLSTAYRSSITDGLTNLYNRRFFTGQMERAIRSGTTVGAIFCDIDNFKKLNDTQGHHQADIVLKQAAQILMEETDGVGLAGRYGGEELVAFVSSSRTTAAQVAEKIRARIEKETIVTVSVGYCVGTKGTTAEKLMKMADEAMYHSKKSGKNRVTDHSALMHTSVI</sequence>
<dbReference type="CDD" id="cd01949">
    <property type="entry name" value="GGDEF"/>
    <property type="match status" value="1"/>
</dbReference>